<dbReference type="AlphaFoldDB" id="A0A7G8YVZ0"/>
<organism evidence="2 3">
    <name type="scientific">Pseudomonas protegens</name>
    <dbReference type="NCBI Taxonomy" id="380021"/>
    <lineage>
        <taxon>Bacteria</taxon>
        <taxon>Pseudomonadati</taxon>
        <taxon>Pseudomonadota</taxon>
        <taxon>Gammaproteobacteria</taxon>
        <taxon>Pseudomonadales</taxon>
        <taxon>Pseudomonadaceae</taxon>
        <taxon>Pseudomonas</taxon>
    </lineage>
</organism>
<gene>
    <name evidence="2" type="ORF">GGI48_28520</name>
</gene>
<reference evidence="3" key="1">
    <citation type="journal article" date="2020" name="Microbiol. Resour. Announc.">
        <title>Complete genome sequences of four natural Pseudomonas isolates that catabolize a wide range of aromatic compounds relevant to lignin valorization.</title>
        <authorList>
            <person name="Hatmaker E.A."/>
            <person name="Presley G."/>
            <person name="Cannon O."/>
            <person name="Guss A.M."/>
            <person name="Elkins J.G."/>
        </authorList>
    </citation>
    <scope>NUCLEOTIDE SEQUENCE [LARGE SCALE GENOMIC DNA]</scope>
    <source>
        <strain evidence="3">H1F5C</strain>
    </source>
</reference>
<evidence type="ECO:0000256" key="1">
    <source>
        <dbReference type="SAM" id="SignalP"/>
    </source>
</evidence>
<dbReference type="PROSITE" id="PS51257">
    <property type="entry name" value="PROKAR_LIPOPROTEIN"/>
    <property type="match status" value="1"/>
</dbReference>
<dbReference type="EMBL" id="CP060201">
    <property type="protein sequence ID" value="QNH80821.1"/>
    <property type="molecule type" value="Genomic_DNA"/>
</dbReference>
<accession>A0A7G8YVZ0</accession>
<evidence type="ECO:0000313" key="3">
    <source>
        <dbReference type="Proteomes" id="UP000515277"/>
    </source>
</evidence>
<evidence type="ECO:0000313" key="2">
    <source>
        <dbReference type="EMBL" id="QNH80821.1"/>
    </source>
</evidence>
<protein>
    <recommendedName>
        <fullName evidence="4">Lipoprotein</fullName>
    </recommendedName>
</protein>
<keyword evidence="1" id="KW-0732">Signal</keyword>
<dbReference type="Proteomes" id="UP000515277">
    <property type="component" value="Chromosome"/>
</dbReference>
<feature type="chain" id="PRO_5030163749" description="Lipoprotein" evidence="1">
    <location>
        <begin position="24"/>
        <end position="102"/>
    </location>
</feature>
<proteinExistence type="predicted"/>
<feature type="signal peptide" evidence="1">
    <location>
        <begin position="1"/>
        <end position="23"/>
    </location>
</feature>
<dbReference type="RefSeq" id="WP_179596129.1">
    <property type="nucleotide sequence ID" value="NZ_CP060201.1"/>
</dbReference>
<sequence>MVNLLKKCITSVVACIWIFMASCGMSPSIRPSEPQDHNASLIQKAVMLMEEAGEIARLIDTMPRLPALVRSVDLSARARVLLRHPERGSLRADSQAPWKPIE</sequence>
<evidence type="ECO:0008006" key="4">
    <source>
        <dbReference type="Google" id="ProtNLM"/>
    </source>
</evidence>
<name>A0A7G8YVZ0_9PSED</name>